<reference evidence="2 3" key="1">
    <citation type="submission" date="2016-04" db="EMBL/GenBank/DDBJ databases">
        <title>A degradative enzymes factory behind the ericoid mycorrhizal symbiosis.</title>
        <authorList>
            <consortium name="DOE Joint Genome Institute"/>
            <person name="Martino E."/>
            <person name="Morin E."/>
            <person name="Grelet G."/>
            <person name="Kuo A."/>
            <person name="Kohler A."/>
            <person name="Daghino S."/>
            <person name="Barry K."/>
            <person name="Choi C."/>
            <person name="Cichocki N."/>
            <person name="Clum A."/>
            <person name="Copeland A."/>
            <person name="Hainaut M."/>
            <person name="Haridas S."/>
            <person name="Labutti K."/>
            <person name="Lindquist E."/>
            <person name="Lipzen A."/>
            <person name="Khouja H.-R."/>
            <person name="Murat C."/>
            <person name="Ohm R."/>
            <person name="Olson A."/>
            <person name="Spatafora J."/>
            <person name="Veneault-Fourrey C."/>
            <person name="Henrissat B."/>
            <person name="Grigoriev I."/>
            <person name="Martin F."/>
            <person name="Perotto S."/>
        </authorList>
    </citation>
    <scope>NUCLEOTIDE SEQUENCE [LARGE SCALE GENOMIC DNA]</scope>
    <source>
        <strain evidence="2 3">F</strain>
    </source>
</reference>
<dbReference type="OrthoDB" id="5359669at2759"/>
<dbReference type="EMBL" id="KZ613953">
    <property type="protein sequence ID" value="PMD34831.1"/>
    <property type="molecule type" value="Genomic_DNA"/>
</dbReference>
<feature type="compositionally biased region" description="Low complexity" evidence="1">
    <location>
        <begin position="29"/>
        <end position="39"/>
    </location>
</feature>
<accession>A0A2J6R8H9</accession>
<protein>
    <submittedName>
        <fullName evidence="2">Uncharacterized protein</fullName>
    </submittedName>
</protein>
<evidence type="ECO:0000256" key="1">
    <source>
        <dbReference type="SAM" id="MobiDB-lite"/>
    </source>
</evidence>
<proteinExistence type="predicted"/>
<organism evidence="2 3">
    <name type="scientific">Hyaloscypha variabilis (strain UAMH 11265 / GT02V1 / F)</name>
    <name type="common">Meliniomyces variabilis</name>
    <dbReference type="NCBI Taxonomy" id="1149755"/>
    <lineage>
        <taxon>Eukaryota</taxon>
        <taxon>Fungi</taxon>
        <taxon>Dikarya</taxon>
        <taxon>Ascomycota</taxon>
        <taxon>Pezizomycotina</taxon>
        <taxon>Leotiomycetes</taxon>
        <taxon>Helotiales</taxon>
        <taxon>Hyaloscyphaceae</taxon>
        <taxon>Hyaloscypha</taxon>
        <taxon>Hyaloscypha variabilis</taxon>
    </lineage>
</organism>
<feature type="region of interest" description="Disordered" evidence="1">
    <location>
        <begin position="1"/>
        <end position="62"/>
    </location>
</feature>
<feature type="non-terminal residue" evidence="2">
    <location>
        <position position="338"/>
    </location>
</feature>
<name>A0A2J6R8H9_HYAVF</name>
<dbReference type="AlphaFoldDB" id="A0A2J6R8H9"/>
<dbReference type="Proteomes" id="UP000235786">
    <property type="component" value="Unassembled WGS sequence"/>
</dbReference>
<evidence type="ECO:0000313" key="3">
    <source>
        <dbReference type="Proteomes" id="UP000235786"/>
    </source>
</evidence>
<sequence length="338" mass="36578">MASNRPHFTSPFTNGAHQSPVNSSWSNLTPTTATPTSAAGRKRSHDEAASNLEDDYFPVQPPVVLPEPENEEEWEYGEGMTLIKPNRKGCIIEAGSQTGTWAEEEAEKERAKTAAAALAALTPERPILRAAKSQRLHLSSTPSISEEVLSNGTLISPGSPERTNGHAEPTVDDFTRHLGIGWSSVNTADVDIQAAARGWTKFIENHFPITEAKIRLQSKGLASYLVESNEGYFLFGEDLRQGRLVSTSLESTWVNLRGPVPVFEGDIIMEASSTPKIDAGLQSMVGGEMLMNGTNGHTMNDGIQPTINGQHMITGMEGAALQESQSLTGQTMEVEMDM</sequence>
<keyword evidence="3" id="KW-1185">Reference proteome</keyword>
<feature type="compositionally biased region" description="Polar residues" evidence="1">
    <location>
        <begin position="1"/>
        <end position="28"/>
    </location>
</feature>
<gene>
    <name evidence="2" type="ORF">L207DRAFT_516974</name>
</gene>
<evidence type="ECO:0000313" key="2">
    <source>
        <dbReference type="EMBL" id="PMD34831.1"/>
    </source>
</evidence>